<sequence length="442" mass="48454">MKQSETPANSAPVLASSRPPAVPVFGDREQAITPGGFSDALDTAAMRGDFDKGLSLQVYLPFCTTRCISCDRVAEVATDSSVIDRYLNNLGSELALITDRIGRGRPLAQLHVGGGTPSLLNSSQLALLAALIDEHFYIGSDCETVFEITPDRTSLTQLELIKGLGFRNLRIELREIESSAPLGLGRSYSPELLQDMLSNAKQVNFDAITFDVVYGLPGQTVSAVRDGIRLITEMSPTRVLCRPFERDEQRFEHQRGIDSHTMPSVPEKMSMFAAIVDQLESSGFEWIGINSFAKPDDALSHAQSEGRLVRNRLGYSDKPTRIVLGVGLGAVSELPNLLSRNHTSLDAWHESLDNKMSPTCAGVIFTTVEAKQRRLVHRLSETLRAPLTEFQGAEQQGLLNQLQAEGLVTAESEWVQVTDSGRFRLLQLWDPDSGDLKIAKSA</sequence>
<proteinExistence type="predicted"/>
<accession>Q8RTW5</accession>
<evidence type="ECO:0000256" key="1">
    <source>
        <dbReference type="ARBA" id="ARBA00023002"/>
    </source>
</evidence>
<evidence type="ECO:0000259" key="3">
    <source>
        <dbReference type="SMART" id="SM00729"/>
    </source>
</evidence>
<dbReference type="AlphaFoldDB" id="Q8RTW5"/>
<gene>
    <name evidence="4" type="ORF">MBMO_EBAC000-65D09.16</name>
</gene>
<dbReference type="PANTHER" id="PTHR13932">
    <property type="entry name" value="COPROPORPHYRINIGEN III OXIDASE"/>
    <property type="match status" value="1"/>
</dbReference>
<dbReference type="InterPro" id="IPR007197">
    <property type="entry name" value="rSAM"/>
</dbReference>
<feature type="domain" description="Elp3/MiaA/NifB-like radical SAM core" evidence="3">
    <location>
        <begin position="53"/>
        <end position="274"/>
    </location>
</feature>
<dbReference type="PANTHER" id="PTHR13932:SF6">
    <property type="entry name" value="OXYGEN-INDEPENDENT COPROPORPHYRINOGEN III OXIDASE"/>
    <property type="match status" value="1"/>
</dbReference>
<feature type="region of interest" description="Disordered" evidence="2">
    <location>
        <begin position="1"/>
        <end position="20"/>
    </location>
</feature>
<dbReference type="InterPro" id="IPR034505">
    <property type="entry name" value="Coproporphyrinogen-III_oxidase"/>
</dbReference>
<dbReference type="GO" id="GO:0005737">
    <property type="term" value="C:cytoplasm"/>
    <property type="evidence" value="ECO:0007669"/>
    <property type="project" value="TreeGrafter"/>
</dbReference>
<protein>
    <submittedName>
        <fullName evidence="4">Oxygen-independent coproporphyrinogen III oxidase, putative</fullName>
    </submittedName>
</protein>
<dbReference type="InterPro" id="IPR058240">
    <property type="entry name" value="rSAM_sf"/>
</dbReference>
<dbReference type="GO" id="GO:0051989">
    <property type="term" value="F:coproporphyrinogen dehydrogenase activity"/>
    <property type="evidence" value="ECO:0007669"/>
    <property type="project" value="TreeGrafter"/>
</dbReference>
<organism evidence="4">
    <name type="scientific">uncultured marine proteobacterium</name>
    <dbReference type="NCBI Taxonomy" id="482892"/>
    <lineage>
        <taxon>Bacteria</taxon>
        <taxon>Pseudomonadati</taxon>
        <taxon>Pseudomonadota</taxon>
        <taxon>environmental samples</taxon>
    </lineage>
</organism>
<dbReference type="SFLD" id="SFLDS00029">
    <property type="entry name" value="Radical_SAM"/>
    <property type="match status" value="1"/>
</dbReference>
<evidence type="ECO:0000313" key="4">
    <source>
        <dbReference type="EMBL" id="AAL76361.1"/>
    </source>
</evidence>
<reference evidence="4" key="1">
    <citation type="journal article" date="2002" name="Nature">
        <title>Unsuspected diversity among marine aerobic anoxygenic phototrophs.</title>
        <authorList>
            <person name="Beja O."/>
            <person name="Suzuki M.T."/>
            <person name="Heidelberg J.F."/>
            <person name="Nelson W.C."/>
            <person name="Preston C.M."/>
            <person name="Hamada T."/>
            <person name="Eisen J.A."/>
            <person name="Fraser C.M."/>
            <person name="DeLong E.F."/>
        </authorList>
    </citation>
    <scope>NUCLEOTIDE SEQUENCE</scope>
</reference>
<dbReference type="InterPro" id="IPR006638">
    <property type="entry name" value="Elp3/MiaA/NifB-like_rSAM"/>
</dbReference>
<dbReference type="Pfam" id="PF04055">
    <property type="entry name" value="Radical_SAM"/>
    <property type="match status" value="1"/>
</dbReference>
<dbReference type="EMBL" id="AE008919">
    <property type="protein sequence ID" value="AAL76361.1"/>
    <property type="molecule type" value="Genomic_DNA"/>
</dbReference>
<evidence type="ECO:0000256" key="2">
    <source>
        <dbReference type="SAM" id="MobiDB-lite"/>
    </source>
</evidence>
<dbReference type="SMART" id="SM00729">
    <property type="entry name" value="Elp3"/>
    <property type="match status" value="1"/>
</dbReference>
<dbReference type="GO" id="GO:0006782">
    <property type="term" value="P:protoporphyrinogen IX biosynthetic process"/>
    <property type="evidence" value="ECO:0007669"/>
    <property type="project" value="TreeGrafter"/>
</dbReference>
<dbReference type="SUPFAM" id="SSF102114">
    <property type="entry name" value="Radical SAM enzymes"/>
    <property type="match status" value="1"/>
</dbReference>
<keyword evidence="1" id="KW-0560">Oxidoreductase</keyword>
<dbReference type="GO" id="GO:0051539">
    <property type="term" value="F:4 iron, 4 sulfur cluster binding"/>
    <property type="evidence" value="ECO:0007669"/>
    <property type="project" value="TreeGrafter"/>
</dbReference>
<dbReference type="SFLD" id="SFLDG01065">
    <property type="entry name" value="anaerobic_coproporphyrinogen-I"/>
    <property type="match status" value="1"/>
</dbReference>
<name>Q8RTW5_9PROT</name>